<accession>D2I0Y3</accession>
<dbReference type="EMBL" id="GL193930">
    <property type="protein sequence ID" value="EFB14501.1"/>
    <property type="molecule type" value="Genomic_DNA"/>
</dbReference>
<name>D2I0Y3_AILME</name>
<dbReference type="AlphaFoldDB" id="D2I0Y3"/>
<gene>
    <name evidence="2" type="ORF">PANDA_018897</name>
</gene>
<evidence type="ECO:0000256" key="1">
    <source>
        <dbReference type="SAM" id="MobiDB-lite"/>
    </source>
</evidence>
<reference evidence="2" key="1">
    <citation type="journal article" date="2010" name="Nature">
        <title>The sequence and de novo assembly of the giant panda genome.</title>
        <authorList>
            <person name="Li R."/>
            <person name="Fan W."/>
            <person name="Tian G."/>
            <person name="Zhu H."/>
            <person name="He L."/>
            <person name="Cai J."/>
            <person name="Huang Q."/>
            <person name="Cai Q."/>
            <person name="Li B."/>
            <person name="Bai Y."/>
            <person name="Zhang Z."/>
            <person name="Zhang Y."/>
            <person name="Wang W."/>
            <person name="Li J."/>
            <person name="Wei F."/>
            <person name="Li H."/>
            <person name="Jian M."/>
            <person name="Li J."/>
            <person name="Zhang Z."/>
            <person name="Nielsen R."/>
            <person name="Li D."/>
            <person name="Gu W."/>
            <person name="Yang Z."/>
            <person name="Xuan Z."/>
            <person name="Ryder O.A."/>
            <person name="Leung F.C."/>
            <person name="Zhou Y."/>
            <person name="Cao J."/>
            <person name="Sun X."/>
            <person name="Fu Y."/>
            <person name="Fang X."/>
            <person name="Guo X."/>
            <person name="Wang B."/>
            <person name="Hou R."/>
            <person name="Shen F."/>
            <person name="Mu B."/>
            <person name="Ni P."/>
            <person name="Lin R."/>
            <person name="Qian W."/>
            <person name="Wang G."/>
            <person name="Yu C."/>
            <person name="Nie W."/>
            <person name="Wang J."/>
            <person name="Wu Z."/>
            <person name="Liang H."/>
            <person name="Min J."/>
            <person name="Wu Q."/>
            <person name="Cheng S."/>
            <person name="Ruan J."/>
            <person name="Wang M."/>
            <person name="Shi Z."/>
            <person name="Wen M."/>
            <person name="Liu B."/>
            <person name="Ren X."/>
            <person name="Zheng H."/>
            <person name="Dong D."/>
            <person name="Cook K."/>
            <person name="Shan G."/>
            <person name="Zhang H."/>
            <person name="Kosiol C."/>
            <person name="Xie X."/>
            <person name="Lu Z."/>
            <person name="Zheng H."/>
            <person name="Li Y."/>
            <person name="Steiner C.C."/>
            <person name="Lam T.T."/>
            <person name="Lin S."/>
            <person name="Zhang Q."/>
            <person name="Li G."/>
            <person name="Tian J."/>
            <person name="Gong T."/>
            <person name="Liu H."/>
            <person name="Zhang D."/>
            <person name="Fang L."/>
            <person name="Ye C."/>
            <person name="Zhang J."/>
            <person name="Hu W."/>
            <person name="Xu A."/>
            <person name="Ren Y."/>
            <person name="Zhang G."/>
            <person name="Bruford M.W."/>
            <person name="Li Q."/>
            <person name="Ma L."/>
            <person name="Guo Y."/>
            <person name="An N."/>
            <person name="Hu Y."/>
            <person name="Zheng Y."/>
            <person name="Shi Y."/>
            <person name="Li Z."/>
            <person name="Liu Q."/>
            <person name="Chen Y."/>
            <person name="Zhao J."/>
            <person name="Qu N."/>
            <person name="Zhao S."/>
            <person name="Tian F."/>
            <person name="Wang X."/>
            <person name="Wang H."/>
            <person name="Xu L."/>
            <person name="Liu X."/>
            <person name="Vinar T."/>
            <person name="Wang Y."/>
            <person name="Lam T.W."/>
            <person name="Yiu S.M."/>
            <person name="Liu S."/>
            <person name="Zhang H."/>
            <person name="Li D."/>
            <person name="Huang Y."/>
            <person name="Wang X."/>
            <person name="Yang G."/>
            <person name="Jiang Z."/>
            <person name="Wang J."/>
            <person name="Qin N."/>
            <person name="Li L."/>
            <person name="Li J."/>
            <person name="Bolund L."/>
            <person name="Kristiansen K."/>
            <person name="Wong G.K."/>
            <person name="Olson M."/>
            <person name="Zhang X."/>
            <person name="Li S."/>
            <person name="Yang H."/>
            <person name="Wang J."/>
            <person name="Wang J."/>
        </authorList>
    </citation>
    <scope>NUCLEOTIDE SEQUENCE [LARGE SCALE GENOMIC DNA]</scope>
</reference>
<feature type="region of interest" description="Disordered" evidence="1">
    <location>
        <begin position="60"/>
        <end position="86"/>
    </location>
</feature>
<sequence length="86" mass="9574">MLEPYFRNALCVILRGPLTETWQILISPQSEEHVVIESPLGWNTDSMYSVVFQALLAEPSHSHTPGDVSSHRPSKASVTPFSPEII</sequence>
<proteinExistence type="predicted"/>
<organism evidence="2">
    <name type="scientific">Ailuropoda melanoleuca</name>
    <name type="common">Giant panda</name>
    <dbReference type="NCBI Taxonomy" id="9646"/>
    <lineage>
        <taxon>Eukaryota</taxon>
        <taxon>Metazoa</taxon>
        <taxon>Chordata</taxon>
        <taxon>Craniata</taxon>
        <taxon>Vertebrata</taxon>
        <taxon>Euteleostomi</taxon>
        <taxon>Mammalia</taxon>
        <taxon>Eutheria</taxon>
        <taxon>Laurasiatheria</taxon>
        <taxon>Carnivora</taxon>
        <taxon>Caniformia</taxon>
        <taxon>Ursidae</taxon>
        <taxon>Ailuropoda</taxon>
    </lineage>
</organism>
<protein>
    <submittedName>
        <fullName evidence="2">Uncharacterized protein</fullName>
    </submittedName>
</protein>
<evidence type="ECO:0000313" key="2">
    <source>
        <dbReference type="EMBL" id="EFB14501.1"/>
    </source>
</evidence>
<dbReference type="InParanoid" id="D2I0Y3"/>